<evidence type="ECO:0000256" key="1">
    <source>
        <dbReference type="SAM" id="MobiDB-lite"/>
    </source>
</evidence>
<dbReference type="InParanoid" id="A0A6I8V2N4"/>
<feature type="region of interest" description="Disordered" evidence="1">
    <location>
        <begin position="141"/>
        <end position="262"/>
    </location>
</feature>
<dbReference type="RefSeq" id="XP_002137409.2">
    <property type="nucleotide sequence ID" value="XM_002137373.3"/>
</dbReference>
<dbReference type="KEGG" id="dpo:6897237"/>
<reference evidence="2" key="1">
    <citation type="submission" date="2024-06" db="UniProtKB">
        <authorList>
            <consortium name="RefSeq"/>
        </authorList>
    </citation>
    <scope>NUCLEOTIDE SEQUENCE [LARGE SCALE GENOMIC DNA]</scope>
    <source>
        <strain evidence="2">MV2-25</strain>
    </source>
</reference>
<dbReference type="AlphaFoldDB" id="A0A6I8V2N4"/>
<gene>
    <name evidence="3" type="primary">LOC6897237</name>
</gene>
<reference evidence="3" key="2">
    <citation type="submission" date="2025-08" db="UniProtKB">
        <authorList>
            <consortium name="RefSeq"/>
        </authorList>
    </citation>
    <scope>IDENTIFICATION</scope>
    <source>
        <strain evidence="3">MV-25-SWS-2005</strain>
        <tissue evidence="3">Whole body</tissue>
    </source>
</reference>
<protein>
    <submittedName>
        <fullName evidence="3">Protein starmaker</fullName>
    </submittedName>
</protein>
<name>A0A6I8V2N4_DROPS</name>
<organism evidence="2 3">
    <name type="scientific">Drosophila pseudoobscura pseudoobscura</name>
    <name type="common">Fruit fly</name>
    <dbReference type="NCBI Taxonomy" id="46245"/>
    <lineage>
        <taxon>Eukaryota</taxon>
        <taxon>Metazoa</taxon>
        <taxon>Ecdysozoa</taxon>
        <taxon>Arthropoda</taxon>
        <taxon>Hexapoda</taxon>
        <taxon>Insecta</taxon>
        <taxon>Pterygota</taxon>
        <taxon>Neoptera</taxon>
        <taxon>Endopterygota</taxon>
        <taxon>Diptera</taxon>
        <taxon>Brachycera</taxon>
        <taxon>Muscomorpha</taxon>
        <taxon>Ephydroidea</taxon>
        <taxon>Drosophilidae</taxon>
        <taxon>Drosophila</taxon>
        <taxon>Sophophora</taxon>
    </lineage>
</organism>
<evidence type="ECO:0000313" key="2">
    <source>
        <dbReference type="Proteomes" id="UP000001819"/>
    </source>
</evidence>
<accession>A0A6I8V2N4</accession>
<dbReference type="Bgee" id="FBgn0248564">
    <property type="expression patterns" value="Expressed in male reproductive system and 1 other cell type or tissue"/>
</dbReference>
<proteinExistence type="predicted"/>
<keyword evidence="2" id="KW-1185">Reference proteome</keyword>
<evidence type="ECO:0000313" key="3">
    <source>
        <dbReference type="RefSeq" id="XP_002137409.2"/>
    </source>
</evidence>
<sequence>MNSDKDPFFAVIKCEMCINPATNFLVGLCQRCEKIWAKRPEYMPLTNHRIMAATLASVRQPDAPMDPTFQKAMISARMKKAQKIALFHKIRGNFTNSVLVDTDSKMAVPFTFEDNYWDIPEIMDEDVVAFQRNVDLLADMVPDRTHSNKDKDATDKEKDPTDKDKDTTDKEKDTIDKDKDAADKEKDPTDKDKDTTDKEKDTIDKDKDAADKEKDAKDEDIDAKDKDKDAKDKVEDAKDEDKDAKDKVEDAKDEKEDSGLPE</sequence>
<dbReference type="Proteomes" id="UP000001819">
    <property type="component" value="Chromosome 2"/>
</dbReference>